<proteinExistence type="predicted"/>
<dbReference type="EMBL" id="JBDFQZ010000008">
    <property type="protein sequence ID" value="KAK9698655.1"/>
    <property type="molecule type" value="Genomic_DNA"/>
</dbReference>
<dbReference type="Proteomes" id="UP001443914">
    <property type="component" value="Unassembled WGS sequence"/>
</dbReference>
<accession>A0AAW1J6R3</accession>
<reference evidence="2" key="1">
    <citation type="submission" date="2024-03" db="EMBL/GenBank/DDBJ databases">
        <title>WGS assembly of Saponaria officinalis var. Norfolk2.</title>
        <authorList>
            <person name="Jenkins J."/>
            <person name="Shu S."/>
            <person name="Grimwood J."/>
            <person name="Barry K."/>
            <person name="Goodstein D."/>
            <person name="Schmutz J."/>
            <person name="Leebens-Mack J."/>
            <person name="Osbourn A."/>
        </authorList>
    </citation>
    <scope>NUCLEOTIDE SEQUENCE [LARGE SCALE GENOMIC DNA]</scope>
    <source>
        <strain evidence="2">JIC</strain>
    </source>
</reference>
<organism evidence="2 3">
    <name type="scientific">Saponaria officinalis</name>
    <name type="common">Common soapwort</name>
    <name type="synonym">Lychnis saponaria</name>
    <dbReference type="NCBI Taxonomy" id="3572"/>
    <lineage>
        <taxon>Eukaryota</taxon>
        <taxon>Viridiplantae</taxon>
        <taxon>Streptophyta</taxon>
        <taxon>Embryophyta</taxon>
        <taxon>Tracheophyta</taxon>
        <taxon>Spermatophyta</taxon>
        <taxon>Magnoliopsida</taxon>
        <taxon>eudicotyledons</taxon>
        <taxon>Gunneridae</taxon>
        <taxon>Pentapetalae</taxon>
        <taxon>Caryophyllales</taxon>
        <taxon>Caryophyllaceae</taxon>
        <taxon>Caryophylleae</taxon>
        <taxon>Saponaria</taxon>
    </lineage>
</organism>
<evidence type="ECO:0000256" key="1">
    <source>
        <dbReference type="SAM" id="Phobius"/>
    </source>
</evidence>
<dbReference type="AlphaFoldDB" id="A0AAW1J6R3"/>
<keyword evidence="1" id="KW-0472">Membrane</keyword>
<protein>
    <submittedName>
        <fullName evidence="2">Uncharacterized protein</fullName>
    </submittedName>
</protein>
<name>A0AAW1J6R3_SAPOF</name>
<keyword evidence="1" id="KW-1133">Transmembrane helix</keyword>
<keyword evidence="1" id="KW-0812">Transmembrane</keyword>
<evidence type="ECO:0000313" key="3">
    <source>
        <dbReference type="Proteomes" id="UP001443914"/>
    </source>
</evidence>
<keyword evidence="3" id="KW-1185">Reference proteome</keyword>
<comment type="caution">
    <text evidence="2">The sequence shown here is derived from an EMBL/GenBank/DDBJ whole genome shotgun (WGS) entry which is preliminary data.</text>
</comment>
<feature type="transmembrane region" description="Helical" evidence="1">
    <location>
        <begin position="73"/>
        <end position="96"/>
    </location>
</feature>
<sequence>MSGCTEEMVYHGKPQTSFPFHRIELVIVRVPLHISRVHLLIFCPNVNVPSISFSFPHSIHVFCRVCLVTPSNIVIIILFHSIPPCPIMLFIILRLIRIRALVSLWK</sequence>
<evidence type="ECO:0000313" key="2">
    <source>
        <dbReference type="EMBL" id="KAK9698655.1"/>
    </source>
</evidence>
<gene>
    <name evidence="2" type="ORF">RND81_08G121200</name>
</gene>